<evidence type="ECO:0000256" key="2">
    <source>
        <dbReference type="PIRSR" id="PIRSR613078-2"/>
    </source>
</evidence>
<feature type="active site" description="Proton donor/acceptor" evidence="1">
    <location>
        <position position="85"/>
    </location>
</feature>
<feature type="active site" description="Tele-phosphohistidine intermediate" evidence="1">
    <location>
        <position position="9"/>
    </location>
</feature>
<dbReference type="STRING" id="995034.SAMN05216219_0438"/>
<dbReference type="InterPro" id="IPR050275">
    <property type="entry name" value="PGM_Phosphatase"/>
</dbReference>
<dbReference type="SMART" id="SM00855">
    <property type="entry name" value="PGAM"/>
    <property type="match status" value="1"/>
</dbReference>
<name>A0A1I4YQN2_9MICO</name>
<dbReference type="InterPro" id="IPR029033">
    <property type="entry name" value="His_PPase_superfam"/>
</dbReference>
<dbReference type="Gene3D" id="3.40.50.1240">
    <property type="entry name" value="Phosphoglycerate mutase-like"/>
    <property type="match status" value="1"/>
</dbReference>
<proteinExistence type="predicted"/>
<evidence type="ECO:0000256" key="1">
    <source>
        <dbReference type="PIRSR" id="PIRSR613078-1"/>
    </source>
</evidence>
<dbReference type="Pfam" id="PF00300">
    <property type="entry name" value="His_Phos_1"/>
    <property type="match status" value="1"/>
</dbReference>
<dbReference type="CDD" id="cd07067">
    <property type="entry name" value="HP_PGM_like"/>
    <property type="match status" value="1"/>
</dbReference>
<dbReference type="Proteomes" id="UP000198867">
    <property type="component" value="Unassembled WGS sequence"/>
</dbReference>
<organism evidence="3 4">
    <name type="scientific">Mycetocola miduiensis</name>
    <dbReference type="NCBI Taxonomy" id="995034"/>
    <lineage>
        <taxon>Bacteria</taxon>
        <taxon>Bacillati</taxon>
        <taxon>Actinomycetota</taxon>
        <taxon>Actinomycetes</taxon>
        <taxon>Micrococcales</taxon>
        <taxon>Microbacteriaceae</taxon>
        <taxon>Mycetocola</taxon>
    </lineage>
</organism>
<dbReference type="OrthoDB" id="4697614at2"/>
<sequence>MTTLFLARHGETVWHAEHRYAGIADVGLTETGYRQAELLALWSADARLDAVYSSTLSRAMLTAEPSARAIGEIVEIVETDPDLREVAFGVGEGRTLDELRPEHAEALDAFVARPAEAVLPGGERGLDGITRYLRAFDRIEAAFPHGRVLVSCHGTALRLTLCALLGIDPNRYREVMPVVQNCSLTTIEYTEGRARLYAFNVPADAAAHRY</sequence>
<accession>A0A1I4YQN2</accession>
<gene>
    <name evidence="3" type="ORF">SAMN05216219_0438</name>
</gene>
<dbReference type="GO" id="GO:0005737">
    <property type="term" value="C:cytoplasm"/>
    <property type="evidence" value="ECO:0007669"/>
    <property type="project" value="TreeGrafter"/>
</dbReference>
<dbReference type="GO" id="GO:0016791">
    <property type="term" value="F:phosphatase activity"/>
    <property type="evidence" value="ECO:0007669"/>
    <property type="project" value="TreeGrafter"/>
</dbReference>
<dbReference type="PANTHER" id="PTHR48100:SF1">
    <property type="entry name" value="HISTIDINE PHOSPHATASE FAMILY PROTEIN-RELATED"/>
    <property type="match status" value="1"/>
</dbReference>
<protein>
    <submittedName>
        <fullName evidence="3">Probable phosphoglycerate mutase</fullName>
    </submittedName>
</protein>
<dbReference type="InterPro" id="IPR013078">
    <property type="entry name" value="His_Pase_superF_clade-1"/>
</dbReference>
<dbReference type="RefSeq" id="WP_090708384.1">
    <property type="nucleotide sequence ID" value="NZ_FOVM01000001.1"/>
</dbReference>
<dbReference type="SUPFAM" id="SSF53254">
    <property type="entry name" value="Phosphoglycerate mutase-like"/>
    <property type="match status" value="1"/>
</dbReference>
<reference evidence="4" key="1">
    <citation type="submission" date="2016-10" db="EMBL/GenBank/DDBJ databases">
        <authorList>
            <person name="Varghese N."/>
            <person name="Submissions S."/>
        </authorList>
    </citation>
    <scope>NUCLEOTIDE SEQUENCE [LARGE SCALE GENOMIC DNA]</scope>
    <source>
        <strain evidence="4">CGMCC 1.11101</strain>
    </source>
</reference>
<feature type="binding site" evidence="2">
    <location>
        <position position="58"/>
    </location>
    <ligand>
        <name>substrate</name>
    </ligand>
</feature>
<evidence type="ECO:0000313" key="4">
    <source>
        <dbReference type="Proteomes" id="UP000198867"/>
    </source>
</evidence>
<evidence type="ECO:0000313" key="3">
    <source>
        <dbReference type="EMBL" id="SFN40324.1"/>
    </source>
</evidence>
<keyword evidence="4" id="KW-1185">Reference proteome</keyword>
<dbReference type="EMBL" id="FOVM01000001">
    <property type="protein sequence ID" value="SFN40324.1"/>
    <property type="molecule type" value="Genomic_DNA"/>
</dbReference>
<dbReference type="PANTHER" id="PTHR48100">
    <property type="entry name" value="BROAD-SPECIFICITY PHOSPHATASE YOR283W-RELATED"/>
    <property type="match status" value="1"/>
</dbReference>
<dbReference type="AlphaFoldDB" id="A0A1I4YQN2"/>